<accession>A0ABT0Q387</accession>
<keyword evidence="9" id="KW-1185">Reference proteome</keyword>
<evidence type="ECO:0000256" key="6">
    <source>
        <dbReference type="ARBA" id="ARBA00023136"/>
    </source>
</evidence>
<feature type="transmembrane region" description="Helical" evidence="7">
    <location>
        <begin position="184"/>
        <end position="209"/>
    </location>
</feature>
<evidence type="ECO:0000313" key="8">
    <source>
        <dbReference type="EMBL" id="MCL6284295.1"/>
    </source>
</evidence>
<protein>
    <recommendedName>
        <fullName evidence="7">UPF0056 membrane protein</fullName>
    </recommendedName>
</protein>
<keyword evidence="3" id="KW-1003">Cell membrane</keyword>
<feature type="transmembrane region" description="Helical" evidence="7">
    <location>
        <begin position="13"/>
        <end position="31"/>
    </location>
</feature>
<evidence type="ECO:0000256" key="2">
    <source>
        <dbReference type="ARBA" id="ARBA00009784"/>
    </source>
</evidence>
<dbReference type="RefSeq" id="WP_249710305.1">
    <property type="nucleotide sequence ID" value="NZ_JAMFMB010000014.1"/>
</dbReference>
<keyword evidence="4 7" id="KW-0812">Transmembrane</keyword>
<feature type="transmembrane region" description="Helical" evidence="7">
    <location>
        <begin position="76"/>
        <end position="96"/>
    </location>
</feature>
<dbReference type="NCBIfam" id="TIGR00427">
    <property type="entry name" value="NAAT family transporter"/>
    <property type="match status" value="1"/>
</dbReference>
<keyword evidence="6 7" id="KW-0472">Membrane</keyword>
<name>A0ABT0Q387_9RHOB</name>
<reference evidence="8" key="1">
    <citation type="submission" date="2022-05" db="EMBL/GenBank/DDBJ databases">
        <authorList>
            <person name="Park J.-S."/>
        </authorList>
    </citation>
    <scope>NUCLEOTIDE SEQUENCE</scope>
    <source>
        <strain evidence="8">2012CJ41-6</strain>
    </source>
</reference>
<dbReference type="PANTHER" id="PTHR33508:SF1">
    <property type="entry name" value="UPF0056 MEMBRANE PROTEIN YHCE"/>
    <property type="match status" value="1"/>
</dbReference>
<sequence>MAELFDQAVFLKFLAALLAIFNPLYGIPIFLSMTAGYSKPERFRTALTVTASATIIALIAVAVGEELLAIFGIEVPSFRIAGGLIIFGIGMAMLNAHAPSPGDKAAHDEGHARDRNIAVVPLTLPLTIGPGTIATTIVFSHQVPDGAELVTLGSAVLIACAIVGLGLIFADTISRVLGETMMSVLTRVMAIILVAVAVEMVVTGAFNAIDSHYPGLLPAKPDG</sequence>
<dbReference type="EMBL" id="JAMFMB010000014">
    <property type="protein sequence ID" value="MCL6284295.1"/>
    <property type="molecule type" value="Genomic_DNA"/>
</dbReference>
<dbReference type="PANTHER" id="PTHR33508">
    <property type="entry name" value="UPF0056 MEMBRANE PROTEIN YHCE"/>
    <property type="match status" value="1"/>
</dbReference>
<dbReference type="Proteomes" id="UP001203880">
    <property type="component" value="Unassembled WGS sequence"/>
</dbReference>
<feature type="transmembrane region" description="Helical" evidence="7">
    <location>
        <begin position="43"/>
        <end position="64"/>
    </location>
</feature>
<dbReference type="Pfam" id="PF01914">
    <property type="entry name" value="MarC"/>
    <property type="match status" value="1"/>
</dbReference>
<gene>
    <name evidence="8" type="ORF">M3P21_12240</name>
</gene>
<dbReference type="InterPro" id="IPR002771">
    <property type="entry name" value="Multi_antbiot-R_MarC"/>
</dbReference>
<evidence type="ECO:0000256" key="7">
    <source>
        <dbReference type="RuleBase" id="RU362048"/>
    </source>
</evidence>
<evidence type="ECO:0000256" key="4">
    <source>
        <dbReference type="ARBA" id="ARBA00022692"/>
    </source>
</evidence>
<keyword evidence="5 7" id="KW-1133">Transmembrane helix</keyword>
<feature type="transmembrane region" description="Helical" evidence="7">
    <location>
        <begin position="151"/>
        <end position="172"/>
    </location>
</feature>
<evidence type="ECO:0000256" key="5">
    <source>
        <dbReference type="ARBA" id="ARBA00022989"/>
    </source>
</evidence>
<comment type="similarity">
    <text evidence="2 7">Belongs to the UPF0056 (MarC) family.</text>
</comment>
<proteinExistence type="inferred from homology"/>
<comment type="caution">
    <text evidence="8">The sequence shown here is derived from an EMBL/GenBank/DDBJ whole genome shotgun (WGS) entry which is preliminary data.</text>
</comment>
<comment type="subcellular location">
    <subcellularLocation>
        <location evidence="1 7">Cell membrane</location>
        <topology evidence="1 7">Multi-pass membrane protein</topology>
    </subcellularLocation>
</comment>
<evidence type="ECO:0000256" key="1">
    <source>
        <dbReference type="ARBA" id="ARBA00004651"/>
    </source>
</evidence>
<organism evidence="8 9">
    <name type="scientific">Ruegeria spongiae</name>
    <dbReference type="NCBI Taxonomy" id="2942209"/>
    <lineage>
        <taxon>Bacteria</taxon>
        <taxon>Pseudomonadati</taxon>
        <taxon>Pseudomonadota</taxon>
        <taxon>Alphaproteobacteria</taxon>
        <taxon>Rhodobacterales</taxon>
        <taxon>Roseobacteraceae</taxon>
        <taxon>Ruegeria</taxon>
    </lineage>
</organism>
<evidence type="ECO:0000256" key="3">
    <source>
        <dbReference type="ARBA" id="ARBA00022475"/>
    </source>
</evidence>
<evidence type="ECO:0000313" key="9">
    <source>
        <dbReference type="Proteomes" id="UP001203880"/>
    </source>
</evidence>
<feature type="transmembrane region" description="Helical" evidence="7">
    <location>
        <begin position="117"/>
        <end position="139"/>
    </location>
</feature>